<protein>
    <submittedName>
        <fullName evidence="2">Polysaccharide deacetylase family protein</fullName>
    </submittedName>
</protein>
<dbReference type="Proteomes" id="UP001198220">
    <property type="component" value="Unassembled WGS sequence"/>
</dbReference>
<keyword evidence="3" id="KW-1185">Reference proteome</keyword>
<dbReference type="AlphaFoldDB" id="A0AAE3AAM4"/>
<dbReference type="Pfam" id="PF01522">
    <property type="entry name" value="Polysacc_deac_1"/>
    <property type="match status" value="1"/>
</dbReference>
<evidence type="ECO:0000313" key="2">
    <source>
        <dbReference type="EMBL" id="MCC2126315.1"/>
    </source>
</evidence>
<dbReference type="GO" id="GO:0016020">
    <property type="term" value="C:membrane"/>
    <property type="evidence" value="ECO:0007669"/>
    <property type="project" value="TreeGrafter"/>
</dbReference>
<gene>
    <name evidence="2" type="ORF">LKD36_08985</name>
</gene>
<dbReference type="Gene3D" id="3.20.20.370">
    <property type="entry name" value="Glycoside hydrolase/deacetylase"/>
    <property type="match status" value="1"/>
</dbReference>
<dbReference type="CDD" id="cd10917">
    <property type="entry name" value="CE4_NodB_like_6s_7s"/>
    <property type="match status" value="1"/>
</dbReference>
<dbReference type="GO" id="GO:0016810">
    <property type="term" value="F:hydrolase activity, acting on carbon-nitrogen (but not peptide) bonds"/>
    <property type="evidence" value="ECO:0007669"/>
    <property type="project" value="InterPro"/>
</dbReference>
<dbReference type="InterPro" id="IPR050248">
    <property type="entry name" value="Polysacc_deacetylase_ArnD"/>
</dbReference>
<dbReference type="SUPFAM" id="SSF88713">
    <property type="entry name" value="Glycoside hydrolase/deacetylase"/>
    <property type="match status" value="1"/>
</dbReference>
<dbReference type="InterPro" id="IPR011330">
    <property type="entry name" value="Glyco_hydro/deAcase_b/a-brl"/>
</dbReference>
<proteinExistence type="predicted"/>
<name>A0AAE3AAM4_9FIRM</name>
<dbReference type="RefSeq" id="WP_308459417.1">
    <property type="nucleotide sequence ID" value="NZ_JAJEPS010000007.1"/>
</dbReference>
<comment type="caution">
    <text evidence="2">The sequence shown here is derived from an EMBL/GenBank/DDBJ whole genome shotgun (WGS) entry which is preliminary data.</text>
</comment>
<reference evidence="2 3" key="1">
    <citation type="submission" date="2021-10" db="EMBL/GenBank/DDBJ databases">
        <title>Anaerobic single-cell dispensing facilitates the cultivation of human gut bacteria.</title>
        <authorList>
            <person name="Afrizal A."/>
        </authorList>
    </citation>
    <scope>NUCLEOTIDE SEQUENCE [LARGE SCALE GENOMIC DNA]</scope>
    <source>
        <strain evidence="2 3">CLA-AA-H276</strain>
    </source>
</reference>
<feature type="domain" description="NodB homology" evidence="1">
    <location>
        <begin position="53"/>
        <end position="232"/>
    </location>
</feature>
<evidence type="ECO:0000259" key="1">
    <source>
        <dbReference type="PROSITE" id="PS51677"/>
    </source>
</evidence>
<organism evidence="2 3">
    <name type="scientific">Hominiventricola filiformis</name>
    <dbReference type="NCBI Taxonomy" id="2885352"/>
    <lineage>
        <taxon>Bacteria</taxon>
        <taxon>Bacillati</taxon>
        <taxon>Bacillota</taxon>
        <taxon>Clostridia</taxon>
        <taxon>Lachnospirales</taxon>
        <taxon>Lachnospiraceae</taxon>
        <taxon>Hominiventricola</taxon>
    </lineage>
</organism>
<dbReference type="PANTHER" id="PTHR10587:SF128">
    <property type="entry name" value="POLYSACCHARIDE DEACETYLASE PDAB-RELATED"/>
    <property type="match status" value="1"/>
</dbReference>
<sequence length="254" mass="28645">MKLFHRKHVLPLSLCLIITLLGGFFISHSSSVPASAVIENRKLPIYCVSTEKPQVSISFDAAWGNDDTEELLSILAQYQVKTTFFMTGGWVSAYPDDVKAIAAAGHDLGNHSENHKQMSQLSAEECQKEIQSVHDRVKELTGQEMCLFRPPYGDYNDTLIEAAEALHYYTIQWNCDSLDWKNYGADAIVSRILDSEHLGNGSIILMHNGAKYTKDALPRVIEGLHAKGYEIVPVSQLIYRDHYEMDHEGRQFQN</sequence>
<evidence type="ECO:0000313" key="3">
    <source>
        <dbReference type="Proteomes" id="UP001198220"/>
    </source>
</evidence>
<dbReference type="EMBL" id="JAJEPS010000007">
    <property type="protein sequence ID" value="MCC2126315.1"/>
    <property type="molecule type" value="Genomic_DNA"/>
</dbReference>
<dbReference type="PANTHER" id="PTHR10587">
    <property type="entry name" value="GLYCOSYL TRANSFERASE-RELATED"/>
    <property type="match status" value="1"/>
</dbReference>
<dbReference type="InterPro" id="IPR002509">
    <property type="entry name" value="NODB_dom"/>
</dbReference>
<dbReference type="GO" id="GO:0005975">
    <property type="term" value="P:carbohydrate metabolic process"/>
    <property type="evidence" value="ECO:0007669"/>
    <property type="project" value="InterPro"/>
</dbReference>
<dbReference type="PROSITE" id="PS51677">
    <property type="entry name" value="NODB"/>
    <property type="match status" value="1"/>
</dbReference>
<accession>A0AAE3AAM4</accession>